<dbReference type="CDD" id="cd00093">
    <property type="entry name" value="HTH_XRE"/>
    <property type="match status" value="1"/>
</dbReference>
<dbReference type="SMART" id="SM00530">
    <property type="entry name" value="HTH_XRE"/>
    <property type="match status" value="1"/>
</dbReference>
<dbReference type="GO" id="GO:0003677">
    <property type="term" value="F:DNA binding"/>
    <property type="evidence" value="ECO:0007669"/>
    <property type="project" value="UniProtKB-KW"/>
</dbReference>
<dbReference type="PANTHER" id="PTHR46558:SF4">
    <property type="entry name" value="DNA-BIDING PHAGE PROTEIN"/>
    <property type="match status" value="1"/>
</dbReference>
<dbReference type="Gene3D" id="1.10.260.40">
    <property type="entry name" value="lambda repressor-like DNA-binding domains"/>
    <property type="match status" value="1"/>
</dbReference>
<dbReference type="AlphaFoldDB" id="B5DC74"/>
<organism evidence="3">
    <name type="scientific">Geobacillus stearothermophilus</name>
    <name type="common">Bacillus stearothermophilus</name>
    <dbReference type="NCBI Taxonomy" id="1422"/>
    <lineage>
        <taxon>Bacteria</taxon>
        <taxon>Bacillati</taxon>
        <taxon>Bacillota</taxon>
        <taxon>Bacilli</taxon>
        <taxon>Bacillales</taxon>
        <taxon>Anoxybacillaceae</taxon>
        <taxon>Geobacillus</taxon>
    </lineage>
</organism>
<evidence type="ECO:0000256" key="1">
    <source>
        <dbReference type="ARBA" id="ARBA00023125"/>
    </source>
</evidence>
<dbReference type="InterPro" id="IPR010982">
    <property type="entry name" value="Lambda_DNA-bd_dom_sf"/>
</dbReference>
<evidence type="ECO:0000313" key="3">
    <source>
        <dbReference type="EMBL" id="CAQ19387.1"/>
    </source>
</evidence>
<dbReference type="PROSITE" id="PS50943">
    <property type="entry name" value="HTH_CROC1"/>
    <property type="match status" value="1"/>
</dbReference>
<dbReference type="SUPFAM" id="SSF47413">
    <property type="entry name" value="lambda repressor-like DNA-binding domains"/>
    <property type="match status" value="1"/>
</dbReference>
<dbReference type="Pfam" id="PF01381">
    <property type="entry name" value="HTH_3"/>
    <property type="match status" value="1"/>
</dbReference>
<feature type="domain" description="HTH cro/C1-type" evidence="2">
    <location>
        <begin position="5"/>
        <end position="59"/>
    </location>
</feature>
<dbReference type="InterPro" id="IPR001387">
    <property type="entry name" value="Cro/C1-type_HTH"/>
</dbReference>
<gene>
    <name evidence="3" type="ORF">GS18_E4_02</name>
</gene>
<protein>
    <submittedName>
        <fullName evidence="3">Putative helix-turn-helix XRE-family like protein</fullName>
    </submittedName>
</protein>
<sequence>MQEKLLVLRKKKGITQKELASYLGISVRAYSMKERGERQFTLDEMFKLRDFFDMRIEDIFLPRGHQNGDKSA</sequence>
<name>B5DC74_GEOSE</name>
<keyword evidence="1" id="KW-0238">DNA-binding</keyword>
<dbReference type="EMBL" id="AM947683">
    <property type="protein sequence ID" value="CAQ19387.1"/>
    <property type="molecule type" value="Genomic_DNA"/>
</dbReference>
<reference evidence="3" key="1">
    <citation type="submission" date="2008-03" db="EMBL/GenBank/DDBJ databases">
        <authorList>
            <person name="Stuknyte M."/>
            <person name="Guglielmetti S."/>
            <person name="Ricci G."/>
            <person name="Mora D."/>
            <person name="Parini C."/>
            <person name="Citavicius D."/>
        </authorList>
    </citation>
    <scope>NUCLEOTIDE SEQUENCE</scope>
    <source>
        <strain evidence="3">18</strain>
    </source>
</reference>
<accession>B5DC74</accession>
<proteinExistence type="predicted"/>
<dbReference type="PANTHER" id="PTHR46558">
    <property type="entry name" value="TRACRIPTIONAL REGULATORY PROTEIN-RELATED-RELATED"/>
    <property type="match status" value="1"/>
</dbReference>
<evidence type="ECO:0000259" key="2">
    <source>
        <dbReference type="PROSITE" id="PS50943"/>
    </source>
</evidence>